<gene>
    <name evidence="3" type="ORF">S01H1_03683</name>
</gene>
<feature type="non-terminal residue" evidence="3">
    <location>
        <position position="1"/>
    </location>
</feature>
<feature type="domain" description="AAA+ ATPase" evidence="2">
    <location>
        <begin position="117"/>
        <end position="242"/>
    </location>
</feature>
<protein>
    <recommendedName>
        <fullName evidence="2">AAA+ ATPase domain-containing protein</fullName>
    </recommendedName>
</protein>
<dbReference type="InterPro" id="IPR001482">
    <property type="entry name" value="T2SS/T4SS_dom"/>
</dbReference>
<dbReference type="PANTHER" id="PTHR30486">
    <property type="entry name" value="TWITCHING MOTILITY PROTEIN PILT"/>
    <property type="match status" value="1"/>
</dbReference>
<dbReference type="CDD" id="cd01131">
    <property type="entry name" value="PilT"/>
    <property type="match status" value="1"/>
</dbReference>
<proteinExistence type="inferred from homology"/>
<dbReference type="SUPFAM" id="SSF52540">
    <property type="entry name" value="P-loop containing nucleoside triphosphate hydrolases"/>
    <property type="match status" value="1"/>
</dbReference>
<dbReference type="InterPro" id="IPR050921">
    <property type="entry name" value="T4SS_GSP_E_ATPase"/>
</dbReference>
<dbReference type="NCBIfam" id="TIGR01420">
    <property type="entry name" value="pilT_fam"/>
    <property type="match status" value="1"/>
</dbReference>
<dbReference type="InterPro" id="IPR003593">
    <property type="entry name" value="AAA+_ATPase"/>
</dbReference>
<dbReference type="Pfam" id="PF00437">
    <property type="entry name" value="T2SSE"/>
    <property type="match status" value="1"/>
</dbReference>
<dbReference type="PANTHER" id="PTHR30486:SF16">
    <property type="entry name" value="TWITCHING MOTILITY PROTEIN PILT"/>
    <property type="match status" value="1"/>
</dbReference>
<evidence type="ECO:0000259" key="2">
    <source>
        <dbReference type="SMART" id="SM00382"/>
    </source>
</evidence>
<comment type="similarity">
    <text evidence="1">Belongs to the GSP E family.</text>
</comment>
<dbReference type="EMBL" id="BARS01001987">
    <property type="protein sequence ID" value="GAF79384.1"/>
    <property type="molecule type" value="Genomic_DNA"/>
</dbReference>
<accession>X0SEE5</accession>
<organism evidence="3">
    <name type="scientific">marine sediment metagenome</name>
    <dbReference type="NCBI Taxonomy" id="412755"/>
    <lineage>
        <taxon>unclassified sequences</taxon>
        <taxon>metagenomes</taxon>
        <taxon>ecological metagenomes</taxon>
    </lineage>
</organism>
<dbReference type="AlphaFoldDB" id="X0SEE5"/>
<dbReference type="GO" id="GO:0005524">
    <property type="term" value="F:ATP binding"/>
    <property type="evidence" value="ECO:0007669"/>
    <property type="project" value="InterPro"/>
</dbReference>
<evidence type="ECO:0000256" key="1">
    <source>
        <dbReference type="ARBA" id="ARBA00006611"/>
    </source>
</evidence>
<dbReference type="GO" id="GO:0016887">
    <property type="term" value="F:ATP hydrolysis activity"/>
    <property type="evidence" value="ECO:0007669"/>
    <property type="project" value="InterPro"/>
</dbReference>
<name>X0SEE5_9ZZZZ</name>
<sequence>FFRVAIKTQASDLHLKVGQPPKLRVQGLLKDTTGEVMTKERIEQMVFEILTPSQKETLINRGTLDFAYEIEDQERFRMNVFRQRGLTSLAARRVNAKILTFDELSLPPILAKISDTNQGLVLVVGPTGCGKTTTMVSMLDYINSNRSCHIVTIEDPIEYLIKDKKAIVSQREIGIDVEDFEQALKYLMRQDPDVVCIAEMRDTKSITAGMRAAETGHLIFGTMHSASATHAVQRLLDLFPPNERDLARQTLSVAIKAIISQVLMPSIKEGVDRIPAVEILLANPTTGKLIYEGRESELPILIRSCREEGMQDLTDNLVEMIQNGSIEPKEAYKHVPNVDELKMALKGIRADTTGIL</sequence>
<reference evidence="3" key="1">
    <citation type="journal article" date="2014" name="Front. Microbiol.">
        <title>High frequency of phylogenetically diverse reductive dehalogenase-homologous genes in deep subseafloor sedimentary metagenomes.</title>
        <authorList>
            <person name="Kawai M."/>
            <person name="Futagami T."/>
            <person name="Toyoda A."/>
            <person name="Takaki Y."/>
            <person name="Nishi S."/>
            <person name="Hori S."/>
            <person name="Arai W."/>
            <person name="Tsubouchi T."/>
            <person name="Morono Y."/>
            <person name="Uchiyama I."/>
            <person name="Ito T."/>
            <person name="Fujiyama A."/>
            <person name="Inagaki F."/>
            <person name="Takami H."/>
        </authorList>
    </citation>
    <scope>NUCLEOTIDE SEQUENCE</scope>
    <source>
        <strain evidence="3">Expedition CK06-06</strain>
    </source>
</reference>
<dbReference type="SMART" id="SM00382">
    <property type="entry name" value="AAA"/>
    <property type="match status" value="1"/>
</dbReference>
<dbReference type="Gene3D" id="3.40.50.300">
    <property type="entry name" value="P-loop containing nucleotide triphosphate hydrolases"/>
    <property type="match status" value="1"/>
</dbReference>
<comment type="caution">
    <text evidence="3">The sequence shown here is derived from an EMBL/GenBank/DDBJ whole genome shotgun (WGS) entry which is preliminary data.</text>
</comment>
<dbReference type="InterPro" id="IPR027417">
    <property type="entry name" value="P-loop_NTPase"/>
</dbReference>
<dbReference type="InterPro" id="IPR006321">
    <property type="entry name" value="PilT/PilU"/>
</dbReference>
<dbReference type="Gene3D" id="3.30.450.90">
    <property type="match status" value="1"/>
</dbReference>
<evidence type="ECO:0000313" key="3">
    <source>
        <dbReference type="EMBL" id="GAF79384.1"/>
    </source>
</evidence>